<dbReference type="RefSeq" id="WP_155041734.1">
    <property type="nucleotide sequence ID" value="NZ_JBHGCD010000023.1"/>
</dbReference>
<dbReference type="EMBL" id="WMIG01000020">
    <property type="protein sequence ID" value="MTH61780.1"/>
    <property type="molecule type" value="Genomic_DNA"/>
</dbReference>
<keyword evidence="4" id="KW-0378">Hydrolase</keyword>
<dbReference type="PANTHER" id="PTHR46825">
    <property type="entry name" value="D-ALANYL-D-ALANINE-CARBOXYPEPTIDASE/ENDOPEPTIDASE AMPH"/>
    <property type="match status" value="1"/>
</dbReference>
<sequence length="518" mass="55726">MSNIDLSALEAALAALPKRFPGPGGVAGVVKDGKVLAARAWGYADLDSAQSMMRETRLPICSISKQFTCAVLLATQKDPSRLDARVAEFLPDFTGPLPTVQHLCDNQSGLRDYWALTVLQGALAEQQFRREDALPLIARMKTGHFLPGTQYSYCNCNYRILSELIESDTGETLEDLYRRLIWQPAGMKTAVLTSDTSRPEDGVTGYEGSDATGFFPAQNAIHWIGDAGISASLNDMLAYEAWIDATREDAGSPYRRISVPPHFADGTPARYGYGLAHVSIAGHALTGHGGALRGFRAQRLHAHDARLSVVVIFNHEGSTFDAASSLIRAALGETEPAPVLLPDGWDGQWIGPNGLLTRIESGRHSAVLHHATGAEKVKPLPEGTLAASTVTLTRNGDAVTMHRPGDNSTALLTPLAEIQSADATEIAGSYHSAELGASLEIAAQDGAAYVRFSGMLGVGRMERMEPAGQDVWQIATRRSMDAPAPGNWTVMVLREGEGKIAGLRLGCWLAREIDYVRQ</sequence>
<evidence type="ECO:0000259" key="2">
    <source>
        <dbReference type="Pfam" id="PF00144"/>
    </source>
</evidence>
<comment type="caution">
    <text evidence="4">The sequence shown here is derived from an EMBL/GenBank/DDBJ whole genome shotgun (WGS) entry which is preliminary data.</text>
</comment>
<dbReference type="Gene3D" id="2.40.128.50">
    <property type="match status" value="2"/>
</dbReference>
<feature type="domain" description="D-aminopeptidase" evidence="3">
    <location>
        <begin position="343"/>
        <end position="515"/>
    </location>
</feature>
<accession>A0A844HPF5</accession>
<dbReference type="InterPro" id="IPR012856">
    <property type="entry name" value="DAP_B_dom"/>
</dbReference>
<dbReference type="AlphaFoldDB" id="A0A844HPF5"/>
<keyword evidence="5" id="KW-1185">Reference proteome</keyword>
<evidence type="ECO:0000256" key="1">
    <source>
        <dbReference type="ARBA" id="ARBA00022438"/>
    </source>
</evidence>
<gene>
    <name evidence="4" type="ORF">GL300_21490</name>
</gene>
<keyword evidence="1 4" id="KW-0031">Aminopeptidase</keyword>
<evidence type="ECO:0000313" key="5">
    <source>
        <dbReference type="Proteomes" id="UP000449846"/>
    </source>
</evidence>
<dbReference type="InterPro" id="IPR012338">
    <property type="entry name" value="Beta-lactam/transpept-like"/>
</dbReference>
<reference evidence="4 5" key="1">
    <citation type="submission" date="2019-11" db="EMBL/GenBank/DDBJ databases">
        <authorList>
            <person name="Dong K."/>
        </authorList>
    </citation>
    <scope>NUCLEOTIDE SEQUENCE [LARGE SCALE GENOMIC DNA]</scope>
    <source>
        <strain evidence="4 5">NBRC 112902</strain>
    </source>
</reference>
<dbReference type="Pfam" id="PF07930">
    <property type="entry name" value="DAP_B"/>
    <property type="match status" value="1"/>
</dbReference>
<dbReference type="InterPro" id="IPR050491">
    <property type="entry name" value="AmpC-like"/>
</dbReference>
<dbReference type="PANTHER" id="PTHR46825:SF9">
    <property type="entry name" value="BETA-LACTAMASE-RELATED DOMAIN-CONTAINING PROTEIN"/>
    <property type="match status" value="1"/>
</dbReference>
<dbReference type="SUPFAM" id="SSF50886">
    <property type="entry name" value="D-aminopeptidase, middle and C-terminal domains"/>
    <property type="match status" value="2"/>
</dbReference>
<feature type="domain" description="Beta-lactamase-related" evidence="2">
    <location>
        <begin position="22"/>
        <end position="327"/>
    </location>
</feature>
<dbReference type="OrthoDB" id="7791015at2"/>
<dbReference type="Pfam" id="PF00144">
    <property type="entry name" value="Beta-lactamase"/>
    <property type="match status" value="1"/>
</dbReference>
<proteinExistence type="predicted"/>
<organism evidence="4 5">
    <name type="scientific">Paracoccus litorisediminis</name>
    <dbReference type="NCBI Taxonomy" id="2006130"/>
    <lineage>
        <taxon>Bacteria</taxon>
        <taxon>Pseudomonadati</taxon>
        <taxon>Pseudomonadota</taxon>
        <taxon>Alphaproteobacteria</taxon>
        <taxon>Rhodobacterales</taxon>
        <taxon>Paracoccaceae</taxon>
        <taxon>Paracoccus</taxon>
    </lineage>
</organism>
<keyword evidence="1 4" id="KW-0645">Protease</keyword>
<dbReference type="InterPro" id="IPR001466">
    <property type="entry name" value="Beta-lactam-related"/>
</dbReference>
<dbReference type="NCBIfam" id="NF009622">
    <property type="entry name" value="PRK13128.1"/>
    <property type="match status" value="1"/>
</dbReference>
<evidence type="ECO:0000313" key="4">
    <source>
        <dbReference type="EMBL" id="MTH61780.1"/>
    </source>
</evidence>
<name>A0A844HPF5_9RHOB</name>
<protein>
    <submittedName>
        <fullName evidence="4">D-aminopeptidase</fullName>
        <ecNumber evidence="4">3.4.11.19</ecNumber>
    </submittedName>
</protein>
<evidence type="ECO:0000259" key="3">
    <source>
        <dbReference type="Pfam" id="PF07930"/>
    </source>
</evidence>
<dbReference type="InterPro" id="IPR027279">
    <property type="entry name" value="D_amino_pept/lipop_sf"/>
</dbReference>
<dbReference type="Proteomes" id="UP000449846">
    <property type="component" value="Unassembled WGS sequence"/>
</dbReference>
<dbReference type="Gene3D" id="3.40.710.10">
    <property type="entry name" value="DD-peptidase/beta-lactamase superfamily"/>
    <property type="match status" value="1"/>
</dbReference>
<dbReference type="GO" id="GO:0004177">
    <property type="term" value="F:aminopeptidase activity"/>
    <property type="evidence" value="ECO:0007669"/>
    <property type="project" value="UniProtKB-KW"/>
</dbReference>
<dbReference type="SUPFAM" id="SSF56601">
    <property type="entry name" value="beta-lactamase/transpeptidase-like"/>
    <property type="match status" value="1"/>
</dbReference>
<dbReference type="EC" id="3.4.11.19" evidence="4"/>